<feature type="active site" description="Schiff-base intermediate with substrate" evidence="12 14">
    <location>
        <position position="162"/>
    </location>
</feature>
<evidence type="ECO:0000256" key="5">
    <source>
        <dbReference type="ARBA" id="ARBA00022490"/>
    </source>
</evidence>
<comment type="subunit">
    <text evidence="12">Homotetramer; dimer of dimers.</text>
</comment>
<feature type="site" description="Part of a proton relay during catalysis" evidence="12">
    <location>
        <position position="108"/>
    </location>
</feature>
<comment type="subcellular location">
    <subcellularLocation>
        <location evidence="12">Cytoplasm</location>
    </subcellularLocation>
</comment>
<dbReference type="Gene3D" id="3.20.20.70">
    <property type="entry name" value="Aldolase class I"/>
    <property type="match status" value="1"/>
</dbReference>
<name>N9WFP3_9CLOT</name>
<evidence type="ECO:0000256" key="8">
    <source>
        <dbReference type="ARBA" id="ARBA00023154"/>
    </source>
</evidence>
<keyword evidence="17" id="KW-1185">Reference proteome</keyword>
<evidence type="ECO:0000256" key="10">
    <source>
        <dbReference type="ARBA" id="ARBA00023270"/>
    </source>
</evidence>
<evidence type="ECO:0000256" key="13">
    <source>
        <dbReference type="PIRNR" id="PIRNR001365"/>
    </source>
</evidence>
<feature type="binding site" evidence="12 15">
    <location>
        <position position="204"/>
    </location>
    <ligand>
        <name>pyruvate</name>
        <dbReference type="ChEBI" id="CHEBI:15361"/>
    </ligand>
</feature>
<reference evidence="16 17" key="1">
    <citation type="submission" date="2013-01" db="EMBL/GenBank/DDBJ databases">
        <title>The Genome Sequence of Clostridium colicanis 209318.</title>
        <authorList>
            <consortium name="The Broad Institute Genome Sequencing Platform"/>
            <person name="Earl A."/>
            <person name="Ward D."/>
            <person name="Feldgarden M."/>
            <person name="Gevers D."/>
            <person name="Courvalin P."/>
            <person name="Lambert T."/>
            <person name="Walker B."/>
            <person name="Young S.K."/>
            <person name="Zeng Q."/>
            <person name="Gargeya S."/>
            <person name="Fitzgerald M."/>
            <person name="Haas B."/>
            <person name="Abouelleil A."/>
            <person name="Alvarado L."/>
            <person name="Arachchi H.M."/>
            <person name="Berlin A.M."/>
            <person name="Chapman S.B."/>
            <person name="Dewar J."/>
            <person name="Goldberg J."/>
            <person name="Griggs A."/>
            <person name="Gujja S."/>
            <person name="Hansen M."/>
            <person name="Howarth C."/>
            <person name="Imamovic A."/>
            <person name="Larimer J."/>
            <person name="McCowan C."/>
            <person name="Murphy C."/>
            <person name="Neiman D."/>
            <person name="Pearson M."/>
            <person name="Priest M."/>
            <person name="Roberts A."/>
            <person name="Saif S."/>
            <person name="Shea T."/>
            <person name="Sisk P."/>
            <person name="Sykes S."/>
            <person name="Wortman J."/>
            <person name="Nusbaum C."/>
            <person name="Birren B."/>
        </authorList>
    </citation>
    <scope>NUCLEOTIDE SEQUENCE [LARGE SCALE GENOMIC DNA]</scope>
    <source>
        <strain evidence="16 17">209318</strain>
    </source>
</reference>
<comment type="caution">
    <text evidence="12">Was originally thought to be a dihydrodipicolinate synthase (DHDPS), catalyzing the condensation of (S)-aspartate-beta-semialdehyde [(S)-ASA] and pyruvate to dihydrodipicolinate (DHDP). However, it was shown in E.coli that the product of the enzymatic reaction is not dihydrodipicolinate but in fact (4S)-4-hydroxy-2,3,4,5-tetrahydro-(2S)-dipicolinic acid (HTPA), and that the consecutive dehydration reaction leading to DHDP is not spontaneous but catalyzed by DapB.</text>
</comment>
<dbReference type="SUPFAM" id="SSF51569">
    <property type="entry name" value="Aldolase"/>
    <property type="match status" value="1"/>
</dbReference>
<dbReference type="InterPro" id="IPR020625">
    <property type="entry name" value="Schiff_base-form_aldolases_AS"/>
</dbReference>
<evidence type="ECO:0000256" key="15">
    <source>
        <dbReference type="PIRSR" id="PIRSR001365-2"/>
    </source>
</evidence>
<keyword evidence="8 12" id="KW-0457">Lysine biosynthesis</keyword>
<comment type="function">
    <text evidence="1 12">Catalyzes the condensation of (S)-aspartate-beta-semialdehyde [(S)-ASA] and pyruvate to 4-hydroxy-tetrahydrodipicolinate (HTPA).</text>
</comment>
<dbReference type="GO" id="GO:0005829">
    <property type="term" value="C:cytosol"/>
    <property type="evidence" value="ECO:0007669"/>
    <property type="project" value="TreeGrafter"/>
</dbReference>
<feature type="active site" description="Proton donor/acceptor" evidence="12 14">
    <location>
        <position position="134"/>
    </location>
</feature>
<keyword evidence="10 12" id="KW-0704">Schiff base</keyword>
<dbReference type="Proteomes" id="UP000013097">
    <property type="component" value="Unassembled WGS sequence"/>
</dbReference>
<dbReference type="PRINTS" id="PR00146">
    <property type="entry name" value="DHPICSNTHASE"/>
</dbReference>
<dbReference type="NCBIfam" id="TIGR00674">
    <property type="entry name" value="dapA"/>
    <property type="match status" value="1"/>
</dbReference>
<dbReference type="CDD" id="cd00950">
    <property type="entry name" value="DHDPS"/>
    <property type="match status" value="1"/>
</dbReference>
<evidence type="ECO:0000256" key="3">
    <source>
        <dbReference type="ARBA" id="ARBA00007592"/>
    </source>
</evidence>
<comment type="catalytic activity">
    <reaction evidence="11 12">
        <text>L-aspartate 4-semialdehyde + pyruvate = (2S,4S)-4-hydroxy-2,3,4,5-tetrahydrodipicolinate + H2O + H(+)</text>
        <dbReference type="Rhea" id="RHEA:34171"/>
        <dbReference type="ChEBI" id="CHEBI:15361"/>
        <dbReference type="ChEBI" id="CHEBI:15377"/>
        <dbReference type="ChEBI" id="CHEBI:15378"/>
        <dbReference type="ChEBI" id="CHEBI:67139"/>
        <dbReference type="ChEBI" id="CHEBI:537519"/>
        <dbReference type="EC" id="4.3.3.7"/>
    </reaction>
</comment>
<dbReference type="SMART" id="SM01130">
    <property type="entry name" value="DHDPS"/>
    <property type="match status" value="1"/>
</dbReference>
<dbReference type="InterPro" id="IPR002220">
    <property type="entry name" value="DapA-like"/>
</dbReference>
<dbReference type="eggNOG" id="COG0329">
    <property type="taxonomic scope" value="Bacteria"/>
</dbReference>
<evidence type="ECO:0000256" key="11">
    <source>
        <dbReference type="ARBA" id="ARBA00047836"/>
    </source>
</evidence>
<evidence type="ECO:0000256" key="6">
    <source>
        <dbReference type="ARBA" id="ARBA00022605"/>
    </source>
</evidence>
<dbReference type="InterPro" id="IPR020624">
    <property type="entry name" value="Schiff_base-form_aldolases_CS"/>
</dbReference>
<dbReference type="GO" id="GO:0019877">
    <property type="term" value="P:diaminopimelate biosynthetic process"/>
    <property type="evidence" value="ECO:0007669"/>
    <property type="project" value="UniProtKB-UniRule"/>
</dbReference>
<dbReference type="HOGENOM" id="CLU_049343_7_1_9"/>
<evidence type="ECO:0000256" key="1">
    <source>
        <dbReference type="ARBA" id="ARBA00003294"/>
    </source>
</evidence>
<evidence type="ECO:0000256" key="14">
    <source>
        <dbReference type="PIRSR" id="PIRSR001365-1"/>
    </source>
</evidence>
<keyword evidence="6 12" id="KW-0028">Amino-acid biosynthesis</keyword>
<dbReference type="AlphaFoldDB" id="N9WFP3"/>
<dbReference type="GO" id="GO:0009089">
    <property type="term" value="P:lysine biosynthetic process via diaminopimelate"/>
    <property type="evidence" value="ECO:0007669"/>
    <property type="project" value="UniProtKB-UniRule"/>
</dbReference>
<evidence type="ECO:0000256" key="2">
    <source>
        <dbReference type="ARBA" id="ARBA00005120"/>
    </source>
</evidence>
<evidence type="ECO:0000256" key="7">
    <source>
        <dbReference type="ARBA" id="ARBA00022915"/>
    </source>
</evidence>
<keyword evidence="5 12" id="KW-0963">Cytoplasm</keyword>
<dbReference type="Pfam" id="PF00701">
    <property type="entry name" value="DHDPS"/>
    <property type="match status" value="1"/>
</dbReference>
<evidence type="ECO:0000256" key="12">
    <source>
        <dbReference type="HAMAP-Rule" id="MF_00418"/>
    </source>
</evidence>
<dbReference type="InterPro" id="IPR005263">
    <property type="entry name" value="DapA"/>
</dbReference>
<keyword evidence="7 12" id="KW-0220">Diaminopimelate biosynthesis</keyword>
<evidence type="ECO:0000313" key="16">
    <source>
        <dbReference type="EMBL" id="ENZ01916.1"/>
    </source>
</evidence>
<dbReference type="InterPro" id="IPR013785">
    <property type="entry name" value="Aldolase_TIM"/>
</dbReference>
<gene>
    <name evidence="12" type="primary">dapA</name>
    <name evidence="16" type="ORF">HMPREF1092_01150</name>
</gene>
<sequence length="292" mass="31839">MTIFEGSGVALVTPFTEDGVNFEKLKELLEWHIKEGTDSIIICGTTGEATTMTLDEKKEVIKFTVDIVNKRIPVIAGTGSNCTASSIAMSKWAESIGVDGLLVITPYYNKTNKAGLIKHFEAINASVNTPIILYNVPGRTSMNMSPEVLKELSKLKNIVAVKEASGDISQVARIKALCGDALDIYSGNDDQIVPIMSLGGKGVISVLANVMPKKVHEMTKAYLDGNCKKSTEIQIETLELANSLFLETNPIPVKTALNLMGLEVGPLRLPLYEMDKKLESIMKKELEKHNLI</sequence>
<accession>N9WFP3</accession>
<feature type="site" description="Part of a proton relay during catalysis" evidence="12">
    <location>
        <position position="45"/>
    </location>
</feature>
<organism evidence="16 17">
    <name type="scientific">Clostridium thermobutyricum</name>
    <dbReference type="NCBI Taxonomy" id="29372"/>
    <lineage>
        <taxon>Bacteria</taxon>
        <taxon>Bacillati</taxon>
        <taxon>Bacillota</taxon>
        <taxon>Clostridia</taxon>
        <taxon>Eubacteriales</taxon>
        <taxon>Clostridiaceae</taxon>
        <taxon>Clostridium</taxon>
    </lineage>
</organism>
<proteinExistence type="inferred from homology"/>
<dbReference type="RefSeq" id="WP_002597652.1">
    <property type="nucleotide sequence ID" value="NZ_KB850956.1"/>
</dbReference>
<dbReference type="GO" id="GO:0008840">
    <property type="term" value="F:4-hydroxy-tetrahydrodipicolinate synthase activity"/>
    <property type="evidence" value="ECO:0007669"/>
    <property type="project" value="UniProtKB-UniRule"/>
</dbReference>
<dbReference type="EC" id="4.3.3.7" evidence="4 12"/>
<dbReference type="PIRSF" id="PIRSF001365">
    <property type="entry name" value="DHDPS"/>
    <property type="match status" value="1"/>
</dbReference>
<dbReference type="HAMAP" id="MF_00418">
    <property type="entry name" value="DapA"/>
    <property type="match status" value="1"/>
</dbReference>
<keyword evidence="9 12" id="KW-0456">Lyase</keyword>
<dbReference type="PROSITE" id="PS00666">
    <property type="entry name" value="DHDPS_2"/>
    <property type="match status" value="1"/>
</dbReference>
<dbReference type="PATRIC" id="fig|999411.4.peg.1125"/>
<evidence type="ECO:0000256" key="4">
    <source>
        <dbReference type="ARBA" id="ARBA00012086"/>
    </source>
</evidence>
<dbReference type="PROSITE" id="PS00665">
    <property type="entry name" value="DHDPS_1"/>
    <property type="match status" value="1"/>
</dbReference>
<feature type="binding site" evidence="12 15">
    <location>
        <position position="46"/>
    </location>
    <ligand>
        <name>pyruvate</name>
        <dbReference type="ChEBI" id="CHEBI:15361"/>
    </ligand>
</feature>
<comment type="caution">
    <text evidence="16">The sequence shown here is derived from an EMBL/GenBank/DDBJ whole genome shotgun (WGS) entry which is preliminary data.</text>
</comment>
<dbReference type="PANTHER" id="PTHR12128:SF66">
    <property type="entry name" value="4-HYDROXY-2-OXOGLUTARATE ALDOLASE, MITOCHONDRIAL"/>
    <property type="match status" value="1"/>
</dbReference>
<evidence type="ECO:0000313" key="17">
    <source>
        <dbReference type="Proteomes" id="UP000013097"/>
    </source>
</evidence>
<dbReference type="PANTHER" id="PTHR12128">
    <property type="entry name" value="DIHYDRODIPICOLINATE SYNTHASE"/>
    <property type="match status" value="1"/>
</dbReference>
<comment type="similarity">
    <text evidence="3 12 13">Belongs to the DapA family.</text>
</comment>
<comment type="pathway">
    <text evidence="2 12">Amino-acid biosynthesis; L-lysine biosynthesis via DAP pathway; (S)-tetrahydrodipicolinate from L-aspartate: step 3/4.</text>
</comment>
<evidence type="ECO:0000256" key="9">
    <source>
        <dbReference type="ARBA" id="ARBA00023239"/>
    </source>
</evidence>
<dbReference type="UniPathway" id="UPA00034">
    <property type="reaction ID" value="UER00017"/>
</dbReference>
<protein>
    <recommendedName>
        <fullName evidence="4 12">4-hydroxy-tetrahydrodipicolinate synthase</fullName>
        <shortName evidence="12">HTPA synthase</shortName>
        <ecNumber evidence="4 12">4.3.3.7</ecNumber>
    </recommendedName>
</protein>
<dbReference type="EMBL" id="AGYT01000008">
    <property type="protein sequence ID" value="ENZ01916.1"/>
    <property type="molecule type" value="Genomic_DNA"/>
</dbReference>